<organism evidence="1 2">
    <name type="scientific">Vararia minispora EC-137</name>
    <dbReference type="NCBI Taxonomy" id="1314806"/>
    <lineage>
        <taxon>Eukaryota</taxon>
        <taxon>Fungi</taxon>
        <taxon>Dikarya</taxon>
        <taxon>Basidiomycota</taxon>
        <taxon>Agaricomycotina</taxon>
        <taxon>Agaricomycetes</taxon>
        <taxon>Russulales</taxon>
        <taxon>Lachnocladiaceae</taxon>
        <taxon>Vararia</taxon>
    </lineage>
</organism>
<dbReference type="EMBL" id="MU273503">
    <property type="protein sequence ID" value="KAI0034303.1"/>
    <property type="molecule type" value="Genomic_DNA"/>
</dbReference>
<evidence type="ECO:0000313" key="1">
    <source>
        <dbReference type="EMBL" id="KAI0034303.1"/>
    </source>
</evidence>
<dbReference type="Proteomes" id="UP000814128">
    <property type="component" value="Unassembled WGS sequence"/>
</dbReference>
<accession>A0ACB8QR24</accession>
<evidence type="ECO:0000313" key="2">
    <source>
        <dbReference type="Proteomes" id="UP000814128"/>
    </source>
</evidence>
<name>A0ACB8QR24_9AGAM</name>
<proteinExistence type="predicted"/>
<comment type="caution">
    <text evidence="1">The sequence shown here is derived from an EMBL/GenBank/DDBJ whole genome shotgun (WGS) entry which is preliminary data.</text>
</comment>
<reference evidence="1" key="2">
    <citation type="journal article" date="2022" name="New Phytol.">
        <title>Evolutionary transition to the ectomycorrhizal habit in the genomes of a hyperdiverse lineage of mushroom-forming fungi.</title>
        <authorList>
            <person name="Looney B."/>
            <person name="Miyauchi S."/>
            <person name="Morin E."/>
            <person name="Drula E."/>
            <person name="Courty P.E."/>
            <person name="Kohler A."/>
            <person name="Kuo A."/>
            <person name="LaButti K."/>
            <person name="Pangilinan J."/>
            <person name="Lipzen A."/>
            <person name="Riley R."/>
            <person name="Andreopoulos W."/>
            <person name="He G."/>
            <person name="Johnson J."/>
            <person name="Nolan M."/>
            <person name="Tritt A."/>
            <person name="Barry K.W."/>
            <person name="Grigoriev I.V."/>
            <person name="Nagy L.G."/>
            <person name="Hibbett D."/>
            <person name="Henrissat B."/>
            <person name="Matheny P.B."/>
            <person name="Labbe J."/>
            <person name="Martin F.M."/>
        </authorList>
    </citation>
    <scope>NUCLEOTIDE SEQUENCE</scope>
    <source>
        <strain evidence="1">EC-137</strain>
    </source>
</reference>
<reference evidence="1" key="1">
    <citation type="submission" date="2021-02" db="EMBL/GenBank/DDBJ databases">
        <authorList>
            <consortium name="DOE Joint Genome Institute"/>
            <person name="Ahrendt S."/>
            <person name="Looney B.P."/>
            <person name="Miyauchi S."/>
            <person name="Morin E."/>
            <person name="Drula E."/>
            <person name="Courty P.E."/>
            <person name="Chicoki N."/>
            <person name="Fauchery L."/>
            <person name="Kohler A."/>
            <person name="Kuo A."/>
            <person name="Labutti K."/>
            <person name="Pangilinan J."/>
            <person name="Lipzen A."/>
            <person name="Riley R."/>
            <person name="Andreopoulos W."/>
            <person name="He G."/>
            <person name="Johnson J."/>
            <person name="Barry K.W."/>
            <person name="Grigoriev I.V."/>
            <person name="Nagy L."/>
            <person name="Hibbett D."/>
            <person name="Henrissat B."/>
            <person name="Matheny P.B."/>
            <person name="Labbe J."/>
            <person name="Martin F."/>
        </authorList>
    </citation>
    <scope>NUCLEOTIDE SEQUENCE</scope>
    <source>
        <strain evidence="1">EC-137</strain>
    </source>
</reference>
<keyword evidence="2" id="KW-1185">Reference proteome</keyword>
<gene>
    <name evidence="1" type="ORF">K488DRAFT_69261</name>
</gene>
<protein>
    <submittedName>
        <fullName evidence="1">Uncharacterized protein</fullName>
    </submittedName>
</protein>
<sequence>MDPTYPFFPIASIISAFLLVLLLVTSAFRRSWNFGIFMICIGLLCEDLAFGVNSIIWADNADLKHYVWCDIAIRVSLKSCKPASHVQLFGAIVVPAALYVGLFYPWSRWLHECDIWLWDVSSATGSAHRNPPNNLCAILLPTNYFRLLAIGCLDIVLTLPIACIGLFLDTRSSNNFVFYPGWDVVHSNFAPFSVPEEVWRTADFWPIFTIYFTPWYNVVLSLAIVAIFGTSAEAWDVYRHSYHAVTARLGFRSNAESNSTLSALVFKRNYDQEYAISFFPYLLSGLLISPPKHVYGSAFGKLFRWRRHSTAKSDFSVIKLRKPWDGSEAGKSTLSGVLVSGDNEVAWMTMYHFDSPDLSRFLIAGLSGQETANYIAQERRSMIPQPRSQDGVLAFLREVVHVRQAQRKRTIYGELPTKCSFMAGKPQQDAHSETQHRAC</sequence>